<dbReference type="OrthoDB" id="10464013at2759"/>
<dbReference type="EMBL" id="JAACFV010000010">
    <property type="protein sequence ID" value="KAF7512769.1"/>
    <property type="molecule type" value="Genomic_DNA"/>
</dbReference>
<accession>A0A8H7E711</accession>
<dbReference type="Proteomes" id="UP000606974">
    <property type="component" value="Unassembled WGS sequence"/>
</dbReference>
<name>A0A8H7E711_9EURO</name>
<comment type="caution">
    <text evidence="3">The sequence shown here is derived from an EMBL/GenBank/DDBJ whole genome shotgun (WGS) entry which is preliminary data.</text>
</comment>
<protein>
    <recommendedName>
        <fullName evidence="2">Clr5 domain-containing protein</fullName>
    </recommendedName>
</protein>
<evidence type="ECO:0000256" key="1">
    <source>
        <dbReference type="SAM" id="MobiDB-lite"/>
    </source>
</evidence>
<sequence>MKLDALIEFMARSHNFNASRHQYKLRFQKWHLPSLEAFTALQEGSNGSRNIDRRISAEDRSFETSRPESAMQDVSDLGELPPEELFAGLDFGSGIQVSRSKARSKSSQDETLPESQVISYESDPKVDATPTANITSATMLESDDDKPATVVVESYLEDKIGTGRPTSIRVRIRPPYQHSRSESSFCTVSIFSRSALCNGSWRSSSYSGVL</sequence>
<gene>
    <name evidence="3" type="ORF">GJ744_000336</name>
</gene>
<dbReference type="AlphaFoldDB" id="A0A8H7E711"/>
<feature type="domain" description="Clr5" evidence="2">
    <location>
        <begin position="1"/>
        <end position="33"/>
    </location>
</feature>
<evidence type="ECO:0000313" key="4">
    <source>
        <dbReference type="Proteomes" id="UP000606974"/>
    </source>
</evidence>
<keyword evidence="4" id="KW-1185">Reference proteome</keyword>
<reference evidence="3" key="1">
    <citation type="submission" date="2020-02" db="EMBL/GenBank/DDBJ databases">
        <authorList>
            <person name="Palmer J.M."/>
        </authorList>
    </citation>
    <scope>NUCLEOTIDE SEQUENCE</scope>
    <source>
        <strain evidence="3">EPUS1.4</strain>
        <tissue evidence="3">Thallus</tissue>
    </source>
</reference>
<evidence type="ECO:0000259" key="2">
    <source>
        <dbReference type="Pfam" id="PF14420"/>
    </source>
</evidence>
<feature type="region of interest" description="Disordered" evidence="1">
    <location>
        <begin position="46"/>
        <end position="74"/>
    </location>
</feature>
<evidence type="ECO:0000313" key="3">
    <source>
        <dbReference type="EMBL" id="KAF7512769.1"/>
    </source>
</evidence>
<proteinExistence type="predicted"/>
<organism evidence="3 4">
    <name type="scientific">Endocarpon pusillum</name>
    <dbReference type="NCBI Taxonomy" id="364733"/>
    <lineage>
        <taxon>Eukaryota</taxon>
        <taxon>Fungi</taxon>
        <taxon>Dikarya</taxon>
        <taxon>Ascomycota</taxon>
        <taxon>Pezizomycotina</taxon>
        <taxon>Eurotiomycetes</taxon>
        <taxon>Chaetothyriomycetidae</taxon>
        <taxon>Verrucariales</taxon>
        <taxon>Verrucariaceae</taxon>
        <taxon>Endocarpon</taxon>
    </lineage>
</organism>
<dbReference type="InterPro" id="IPR025676">
    <property type="entry name" value="Clr5_dom"/>
</dbReference>
<dbReference type="Pfam" id="PF14420">
    <property type="entry name" value="Clr5"/>
    <property type="match status" value="1"/>
</dbReference>
<feature type="compositionally biased region" description="Basic and acidic residues" evidence="1">
    <location>
        <begin position="50"/>
        <end position="66"/>
    </location>
</feature>